<accession>A0A3B1AYI7</accession>
<sequence length="113" mass="11421">MNIKAMDAANAYANALKGQPVGSGANKVEGISGINAVSGEGAGSFSEILKAAIGNTADAVSASENTGIKAINGNMDLVDVATSVQNAEIVLETVVAVRDKVISAYQDIIKMPI</sequence>
<dbReference type="PANTHER" id="PTHR34653">
    <property type="match status" value="1"/>
</dbReference>
<dbReference type="GO" id="GO:0009425">
    <property type="term" value="C:bacterial-type flagellum basal body"/>
    <property type="evidence" value="ECO:0007669"/>
    <property type="project" value="UniProtKB-SubCell"/>
</dbReference>
<dbReference type="GO" id="GO:0005198">
    <property type="term" value="F:structural molecule activity"/>
    <property type="evidence" value="ECO:0007669"/>
    <property type="project" value="InterPro"/>
</dbReference>
<proteinExistence type="inferred from homology"/>
<evidence type="ECO:0000256" key="1">
    <source>
        <dbReference type="ARBA" id="ARBA00004117"/>
    </source>
</evidence>
<dbReference type="Pfam" id="PF02049">
    <property type="entry name" value="FliE"/>
    <property type="match status" value="1"/>
</dbReference>
<protein>
    <recommendedName>
        <fullName evidence="4">Flagellar hook-basal body complex protein FliE</fullName>
    </recommendedName>
</protein>
<dbReference type="GO" id="GO:0003774">
    <property type="term" value="F:cytoskeletal motor activity"/>
    <property type="evidence" value="ECO:0007669"/>
    <property type="project" value="InterPro"/>
</dbReference>
<reference evidence="3" key="1">
    <citation type="submission" date="2018-06" db="EMBL/GenBank/DDBJ databases">
        <authorList>
            <person name="Zhirakovskaya E."/>
        </authorList>
    </citation>
    <scope>NUCLEOTIDE SEQUENCE</scope>
</reference>
<dbReference type="HAMAP" id="MF_00724">
    <property type="entry name" value="FliE"/>
    <property type="match status" value="1"/>
</dbReference>
<dbReference type="NCBIfam" id="TIGR00205">
    <property type="entry name" value="fliE"/>
    <property type="match status" value="1"/>
</dbReference>
<dbReference type="EMBL" id="UOFW01000110">
    <property type="protein sequence ID" value="VAX04763.1"/>
    <property type="molecule type" value="Genomic_DNA"/>
</dbReference>
<gene>
    <name evidence="3" type="ORF">MNBD_ALPHA03-1142</name>
</gene>
<evidence type="ECO:0000313" key="3">
    <source>
        <dbReference type="EMBL" id="VAX04763.1"/>
    </source>
</evidence>
<dbReference type="InterPro" id="IPR001624">
    <property type="entry name" value="FliE"/>
</dbReference>
<dbReference type="PRINTS" id="PR01006">
    <property type="entry name" value="FLGHOOKFLIE"/>
</dbReference>
<dbReference type="PANTHER" id="PTHR34653:SF1">
    <property type="entry name" value="FLAGELLAR HOOK-BASAL BODY COMPLEX PROTEIN FLIE"/>
    <property type="match status" value="1"/>
</dbReference>
<dbReference type="AlphaFoldDB" id="A0A3B1AYI7"/>
<evidence type="ECO:0000256" key="2">
    <source>
        <dbReference type="ARBA" id="ARBA00023143"/>
    </source>
</evidence>
<keyword evidence="2" id="KW-0975">Bacterial flagellum</keyword>
<name>A0A3B1AYI7_9ZZZZ</name>
<dbReference type="GO" id="GO:0071973">
    <property type="term" value="P:bacterial-type flagellum-dependent cell motility"/>
    <property type="evidence" value="ECO:0007669"/>
    <property type="project" value="InterPro"/>
</dbReference>
<organism evidence="3">
    <name type="scientific">hydrothermal vent metagenome</name>
    <dbReference type="NCBI Taxonomy" id="652676"/>
    <lineage>
        <taxon>unclassified sequences</taxon>
        <taxon>metagenomes</taxon>
        <taxon>ecological metagenomes</taxon>
    </lineage>
</organism>
<evidence type="ECO:0008006" key="4">
    <source>
        <dbReference type="Google" id="ProtNLM"/>
    </source>
</evidence>
<comment type="subcellular location">
    <subcellularLocation>
        <location evidence="1">Bacterial flagellum basal body</location>
    </subcellularLocation>
</comment>